<sequence>MTQASVAENLRVKPLATGIESADSLISGPKTDAENYFVERENLTSLATYAYNCYQQNRASFFFNAVICELYSTIVNVLATLLTLLGPGTTTLAGSFRRSSRHRGICAINRCKTVINAAETYSCFSSMRICTTSATLKR</sequence>
<dbReference type="Proteomes" id="UP000554235">
    <property type="component" value="Unassembled WGS sequence"/>
</dbReference>
<gene>
    <name evidence="1" type="ORF">FALBO_8488</name>
</gene>
<dbReference type="AlphaFoldDB" id="A0A8H4LAK8"/>
<organism evidence="1 2">
    <name type="scientific">Fusarium albosuccineum</name>
    <dbReference type="NCBI Taxonomy" id="1237068"/>
    <lineage>
        <taxon>Eukaryota</taxon>
        <taxon>Fungi</taxon>
        <taxon>Dikarya</taxon>
        <taxon>Ascomycota</taxon>
        <taxon>Pezizomycotina</taxon>
        <taxon>Sordariomycetes</taxon>
        <taxon>Hypocreomycetidae</taxon>
        <taxon>Hypocreales</taxon>
        <taxon>Nectriaceae</taxon>
        <taxon>Fusarium</taxon>
        <taxon>Fusarium decemcellulare species complex</taxon>
    </lineage>
</organism>
<protein>
    <submittedName>
        <fullName evidence="1">Uncharacterized protein</fullName>
    </submittedName>
</protein>
<reference evidence="1 2" key="1">
    <citation type="submission" date="2020-01" db="EMBL/GenBank/DDBJ databases">
        <title>Identification and distribution of gene clusters putatively required for synthesis of sphingolipid metabolism inhibitors in phylogenetically diverse species of the filamentous fungus Fusarium.</title>
        <authorList>
            <person name="Kim H.-S."/>
            <person name="Busman M."/>
            <person name="Brown D.W."/>
            <person name="Divon H."/>
            <person name="Uhlig S."/>
            <person name="Proctor R.H."/>
        </authorList>
    </citation>
    <scope>NUCLEOTIDE SEQUENCE [LARGE SCALE GENOMIC DNA]</scope>
    <source>
        <strain evidence="1 2">NRRL 20459</strain>
    </source>
</reference>
<keyword evidence="2" id="KW-1185">Reference proteome</keyword>
<proteinExistence type="predicted"/>
<dbReference type="EMBL" id="JAADYS010001155">
    <property type="protein sequence ID" value="KAF4464690.1"/>
    <property type="molecule type" value="Genomic_DNA"/>
</dbReference>
<comment type="caution">
    <text evidence="1">The sequence shown here is derived from an EMBL/GenBank/DDBJ whole genome shotgun (WGS) entry which is preliminary data.</text>
</comment>
<evidence type="ECO:0000313" key="1">
    <source>
        <dbReference type="EMBL" id="KAF4464690.1"/>
    </source>
</evidence>
<accession>A0A8H4LAK8</accession>
<evidence type="ECO:0000313" key="2">
    <source>
        <dbReference type="Proteomes" id="UP000554235"/>
    </source>
</evidence>
<name>A0A8H4LAK8_9HYPO</name>